<evidence type="ECO:0000256" key="1">
    <source>
        <dbReference type="RuleBase" id="RU369079"/>
    </source>
</evidence>
<keyword evidence="1" id="KW-0813">Transport</keyword>
<feature type="transmembrane region" description="Helical" evidence="2">
    <location>
        <begin position="367"/>
        <end position="386"/>
    </location>
</feature>
<dbReference type="Proteomes" id="UP000199093">
    <property type="component" value="Unassembled WGS sequence"/>
</dbReference>
<dbReference type="GO" id="GO:0005886">
    <property type="term" value="C:plasma membrane"/>
    <property type="evidence" value="ECO:0007669"/>
    <property type="project" value="UniProtKB-SubCell"/>
</dbReference>
<accession>A0A1G8PIF0</accession>
<keyword evidence="1" id="KW-1003">Cell membrane</keyword>
<gene>
    <name evidence="4" type="ORF">SAMN04487993_1012155</name>
</gene>
<keyword evidence="2" id="KW-0812">Transmembrane</keyword>
<organism evidence="4 5">
    <name type="scientific">Salipiger marinus</name>
    <dbReference type="NCBI Taxonomy" id="555512"/>
    <lineage>
        <taxon>Bacteria</taxon>
        <taxon>Pseudomonadati</taxon>
        <taxon>Pseudomonadota</taxon>
        <taxon>Alphaproteobacteria</taxon>
        <taxon>Rhodobacterales</taxon>
        <taxon>Roseobacteraceae</taxon>
        <taxon>Salipiger</taxon>
    </lineage>
</organism>
<dbReference type="GO" id="GO:0022857">
    <property type="term" value="F:transmembrane transporter activity"/>
    <property type="evidence" value="ECO:0007669"/>
    <property type="project" value="UniProtKB-UniRule"/>
</dbReference>
<feature type="transmembrane region" description="Helical" evidence="2">
    <location>
        <begin position="130"/>
        <end position="152"/>
    </location>
</feature>
<feature type="transmembrane region" description="Helical" evidence="2">
    <location>
        <begin position="533"/>
        <end position="552"/>
    </location>
</feature>
<dbReference type="InterPro" id="IPR010656">
    <property type="entry name" value="DctM"/>
</dbReference>
<dbReference type="PANTHER" id="PTHR43849">
    <property type="entry name" value="BLL3936 PROTEIN"/>
    <property type="match status" value="1"/>
</dbReference>
<feature type="domain" description="TRAP C4-dicarboxylate transport system permease DctM subunit" evidence="3">
    <location>
        <begin position="116"/>
        <end position="550"/>
    </location>
</feature>
<feature type="transmembrane region" description="Helical" evidence="2">
    <location>
        <begin position="592"/>
        <end position="622"/>
    </location>
</feature>
<protein>
    <submittedName>
        <fullName evidence="4">TRAP transporter, 4TM/12TM fusion protein</fullName>
    </submittedName>
</protein>
<dbReference type="NCBIfam" id="TIGR02123">
    <property type="entry name" value="TRAP_fused"/>
    <property type="match status" value="1"/>
</dbReference>
<keyword evidence="5" id="KW-1185">Reference proteome</keyword>
<feature type="transmembrane region" description="Helical" evidence="2">
    <location>
        <begin position="103"/>
        <end position="123"/>
    </location>
</feature>
<evidence type="ECO:0000256" key="2">
    <source>
        <dbReference type="SAM" id="Phobius"/>
    </source>
</evidence>
<keyword evidence="2" id="KW-1133">Transmembrane helix</keyword>
<feature type="transmembrane region" description="Helical" evidence="2">
    <location>
        <begin position="18"/>
        <end position="36"/>
    </location>
</feature>
<proteinExistence type="predicted"/>
<feature type="transmembrane region" description="Helical" evidence="2">
    <location>
        <begin position="343"/>
        <end position="361"/>
    </location>
</feature>
<sequence>MTVSSDAPTSPARLRQTAIGALAVLLGAFVFYTSFSGPFESLVQRSLFVMMITALAVLMHPLFEGSRWRPLGIAIDAAIVAMVTVSGSYIIGSYESIMTDLPWATGWDMVMGFGTLLCVLELARRSSNWVFPLIVIAAVAYAFFGYLIPGQFGHRGFDAGYLTEIIFLSDRGLWGMLVNVASTTLAAFVLFGAILLHTGAGETFFDLSARLGGSRPGGAAKIATFASGFFGAINGSTVANVATTGNFTIPLMKRLKYPPAYAGAVEAIASTGGQLAPPIMGTAAFVMAELVGLNYWAIALAGVVPALLFYLGIYSTVHVIAVRQGFSPVTDDTLPDWRGAMSFARLAPIVAGLLGLAFGVINGNSVELTACYGMIAMLVAVLVARISKGEDPRAVFGIILRALEAGGKGVVIVGILLVGAQVFVAMINLTGFGVAVTAAVLSIGQGQLWLIAGLMAVVCLIAGMGLPTSAAYVMVAAVFAPALIQQGIDPLVVHMFVLYYAALSVITPPVCLGVFVAATIAQAPWMKVALQTLRLGATAYALPMLFIAYPGMLGGGGAMAIARAVISGAVFVLAMAHLLGGARLPGGMAARLLWLLPVGLALMPPWWATLSGAVVFGGLVLASRRVTLQPTPPTSQPA</sequence>
<feature type="transmembrane region" description="Helical" evidence="2">
    <location>
        <begin position="423"/>
        <end position="444"/>
    </location>
</feature>
<reference evidence="4 5" key="1">
    <citation type="submission" date="2016-10" db="EMBL/GenBank/DDBJ databases">
        <authorList>
            <person name="de Groot N.N."/>
        </authorList>
    </citation>
    <scope>NUCLEOTIDE SEQUENCE [LARGE SCALE GENOMIC DNA]</scope>
    <source>
        <strain evidence="4 5">DSM 26424</strain>
    </source>
</reference>
<comment type="subcellular location">
    <subcellularLocation>
        <location evidence="1">Cell inner membrane</location>
        <topology evidence="1">Multi-pass membrane protein</topology>
    </subcellularLocation>
</comment>
<evidence type="ECO:0000313" key="5">
    <source>
        <dbReference type="Proteomes" id="UP000199093"/>
    </source>
</evidence>
<dbReference type="InterPro" id="IPR011853">
    <property type="entry name" value="TRAP_DctM-Dct_fused"/>
</dbReference>
<feature type="transmembrane region" description="Helical" evidence="2">
    <location>
        <begin position="172"/>
        <end position="197"/>
    </location>
</feature>
<dbReference type="RefSeq" id="WP_089848458.1">
    <property type="nucleotide sequence ID" value="NZ_FNEJ01000012.1"/>
</dbReference>
<dbReference type="EMBL" id="FNEJ01000012">
    <property type="protein sequence ID" value="SDI92212.1"/>
    <property type="molecule type" value="Genomic_DNA"/>
</dbReference>
<feature type="transmembrane region" description="Helical" evidence="2">
    <location>
        <begin position="398"/>
        <end position="417"/>
    </location>
</feature>
<feature type="transmembrane region" description="Helical" evidence="2">
    <location>
        <begin position="496"/>
        <end position="521"/>
    </location>
</feature>
<dbReference type="AlphaFoldDB" id="A0A1G8PIF0"/>
<evidence type="ECO:0000313" key="4">
    <source>
        <dbReference type="EMBL" id="SDI92212.1"/>
    </source>
</evidence>
<feature type="transmembrane region" description="Helical" evidence="2">
    <location>
        <begin position="451"/>
        <end position="484"/>
    </location>
</feature>
<feature type="transmembrane region" description="Helical" evidence="2">
    <location>
        <begin position="558"/>
        <end position="580"/>
    </location>
</feature>
<feature type="transmembrane region" description="Helical" evidence="2">
    <location>
        <begin position="295"/>
        <end position="322"/>
    </location>
</feature>
<dbReference type="OrthoDB" id="9759894at2"/>
<keyword evidence="1" id="KW-0997">Cell inner membrane</keyword>
<evidence type="ECO:0000259" key="3">
    <source>
        <dbReference type="Pfam" id="PF06808"/>
    </source>
</evidence>
<dbReference type="Pfam" id="PF06808">
    <property type="entry name" value="DctM"/>
    <property type="match status" value="1"/>
</dbReference>
<name>A0A1G8PIF0_9RHOB</name>
<comment type="function">
    <text evidence="1">Part of the tripartite ATP-independent periplasmic (TRAP) transport system.</text>
</comment>
<dbReference type="PANTHER" id="PTHR43849:SF2">
    <property type="entry name" value="BLL3936 PROTEIN"/>
    <property type="match status" value="1"/>
</dbReference>
<feature type="transmembrane region" description="Helical" evidence="2">
    <location>
        <begin position="42"/>
        <end position="59"/>
    </location>
</feature>
<dbReference type="STRING" id="555512.SAMN04487993_1012155"/>
<keyword evidence="2" id="KW-0472">Membrane</keyword>
<feature type="transmembrane region" description="Helical" evidence="2">
    <location>
        <begin position="71"/>
        <end position="91"/>
    </location>
</feature>
<feature type="transmembrane region" description="Helical" evidence="2">
    <location>
        <begin position="218"/>
        <end position="242"/>
    </location>
</feature>